<evidence type="ECO:0000313" key="3">
    <source>
        <dbReference type="Proteomes" id="UP001352223"/>
    </source>
</evidence>
<comment type="caution">
    <text evidence="2">The sequence shown here is derived from an EMBL/GenBank/DDBJ whole genome shotgun (WGS) entry which is preliminary data.</text>
</comment>
<reference evidence="2 3" key="1">
    <citation type="submission" date="2022-10" db="EMBL/GenBank/DDBJ databases">
        <authorList>
            <person name="Xie J."/>
            <person name="Shen N."/>
        </authorList>
    </citation>
    <scope>NUCLEOTIDE SEQUENCE [LARGE SCALE GENOMIC DNA]</scope>
    <source>
        <strain evidence="2 3">DSM 41681</strain>
    </source>
</reference>
<protein>
    <submittedName>
        <fullName evidence="2">GAF and ANTAR domain-containing protein</fullName>
    </submittedName>
</protein>
<sequence length="241" mass="26222">MVDRFAVEHSVLEAVEGDPARLPRRLCEAVRESVSMDAATLSLFTDTPHRQLLCATSDAALRLEKLQFGLGEGPCVTAARTGDKVIVNDLHQDLTGWPVFGPCAQDSLPDVGAIYAFPLRLDARRTLGAVDVLCHKALDPDPDIIQRGVIAARTASQALLATYQATVEQGELPLWEPEDILDSYWGPTHAAVGVLVIQLNITAEEALTRMRARAFGTDRSLPEIADDILADPANWSEDDWA</sequence>
<organism evidence="2 3">
    <name type="scientific">Streptomyces kunmingensis</name>
    <dbReference type="NCBI Taxonomy" id="68225"/>
    <lineage>
        <taxon>Bacteria</taxon>
        <taxon>Bacillati</taxon>
        <taxon>Actinomycetota</taxon>
        <taxon>Actinomycetes</taxon>
        <taxon>Kitasatosporales</taxon>
        <taxon>Streptomycetaceae</taxon>
        <taxon>Streptomyces</taxon>
    </lineage>
</organism>
<name>A0ABU6CI89_9ACTN</name>
<evidence type="ECO:0000259" key="1">
    <source>
        <dbReference type="SMART" id="SM00065"/>
    </source>
</evidence>
<gene>
    <name evidence="2" type="ORF">OKJ48_27325</name>
</gene>
<evidence type="ECO:0000313" key="2">
    <source>
        <dbReference type="EMBL" id="MEB3963921.1"/>
    </source>
</evidence>
<dbReference type="Gene3D" id="3.30.450.40">
    <property type="match status" value="1"/>
</dbReference>
<dbReference type="EMBL" id="JAOZYB010000296">
    <property type="protein sequence ID" value="MEB3963921.1"/>
    <property type="molecule type" value="Genomic_DNA"/>
</dbReference>
<keyword evidence="3" id="KW-1185">Reference proteome</keyword>
<dbReference type="InterPro" id="IPR003018">
    <property type="entry name" value="GAF"/>
</dbReference>
<dbReference type="InterPro" id="IPR029016">
    <property type="entry name" value="GAF-like_dom_sf"/>
</dbReference>
<accession>A0ABU6CI89</accession>
<dbReference type="Proteomes" id="UP001352223">
    <property type="component" value="Unassembled WGS sequence"/>
</dbReference>
<feature type="domain" description="GAF" evidence="1">
    <location>
        <begin position="18"/>
        <end position="169"/>
    </location>
</feature>
<dbReference type="SUPFAM" id="SSF55781">
    <property type="entry name" value="GAF domain-like"/>
    <property type="match status" value="1"/>
</dbReference>
<dbReference type="Pfam" id="PF13185">
    <property type="entry name" value="GAF_2"/>
    <property type="match status" value="1"/>
</dbReference>
<proteinExistence type="predicted"/>
<dbReference type="SMART" id="SM00065">
    <property type="entry name" value="GAF"/>
    <property type="match status" value="1"/>
</dbReference>
<dbReference type="RefSeq" id="WP_324771643.1">
    <property type="nucleotide sequence ID" value="NZ_BAAATS010000005.1"/>
</dbReference>